<evidence type="ECO:0000259" key="11">
    <source>
        <dbReference type="Pfam" id="PF00712"/>
    </source>
</evidence>
<evidence type="ECO:0000256" key="5">
    <source>
        <dbReference type="ARBA" id="ARBA00022679"/>
    </source>
</evidence>
<feature type="domain" description="DNA polymerase III beta sliding clamp N-terminal" evidence="11">
    <location>
        <begin position="5"/>
        <end position="110"/>
    </location>
</feature>
<dbReference type="SUPFAM" id="SSF55979">
    <property type="entry name" value="DNA clamp"/>
    <property type="match status" value="3"/>
</dbReference>
<dbReference type="Gene3D" id="3.10.150.10">
    <property type="entry name" value="DNA Polymerase III, subunit A, domain 2"/>
    <property type="match status" value="1"/>
</dbReference>
<evidence type="ECO:0000256" key="3">
    <source>
        <dbReference type="ARBA" id="ARBA00021035"/>
    </source>
</evidence>
<dbReference type="GO" id="GO:0006271">
    <property type="term" value="P:DNA strand elongation involved in DNA replication"/>
    <property type="evidence" value="ECO:0007669"/>
    <property type="project" value="TreeGrafter"/>
</dbReference>
<dbReference type="PANTHER" id="PTHR30478:SF0">
    <property type="entry name" value="BETA SLIDING CLAMP"/>
    <property type="match status" value="1"/>
</dbReference>
<evidence type="ECO:0000259" key="13">
    <source>
        <dbReference type="Pfam" id="PF02768"/>
    </source>
</evidence>
<keyword evidence="5 10" id="KW-0808">Transferase</keyword>
<dbReference type="InterPro" id="IPR046938">
    <property type="entry name" value="DNA_clamp_sf"/>
</dbReference>
<keyword evidence="9" id="KW-0238">DNA-binding</keyword>
<evidence type="ECO:0000256" key="8">
    <source>
        <dbReference type="ARBA" id="ARBA00022932"/>
    </source>
</evidence>
<dbReference type="PIRSF" id="PIRSF000804">
    <property type="entry name" value="DNA_pol_III_b"/>
    <property type="match status" value="1"/>
</dbReference>
<name>E1YI04_9BACT</name>
<dbReference type="SMART" id="SM00480">
    <property type="entry name" value="POL3Bc"/>
    <property type="match status" value="1"/>
</dbReference>
<evidence type="ECO:0000256" key="7">
    <source>
        <dbReference type="ARBA" id="ARBA00022705"/>
    </source>
</evidence>
<evidence type="ECO:0000259" key="12">
    <source>
        <dbReference type="Pfam" id="PF02767"/>
    </source>
</evidence>
<dbReference type="GO" id="GO:0003887">
    <property type="term" value="F:DNA-directed DNA polymerase activity"/>
    <property type="evidence" value="ECO:0007669"/>
    <property type="project" value="UniProtKB-UniRule"/>
</dbReference>
<dbReference type="Pfam" id="PF02767">
    <property type="entry name" value="DNA_pol3_beta_2"/>
    <property type="match status" value="1"/>
</dbReference>
<evidence type="ECO:0000256" key="4">
    <source>
        <dbReference type="ARBA" id="ARBA00022490"/>
    </source>
</evidence>
<protein>
    <recommendedName>
        <fullName evidence="3 10">Beta sliding clamp</fullName>
    </recommendedName>
</protein>
<keyword evidence="8 10" id="KW-0239">DNA-directed DNA polymerase</keyword>
<gene>
    <name evidence="14" type="ORF">N47_D30820</name>
</gene>
<evidence type="ECO:0000256" key="10">
    <source>
        <dbReference type="PIRNR" id="PIRNR000804"/>
    </source>
</evidence>
<feature type="domain" description="DNA polymerase III beta sliding clamp central" evidence="12">
    <location>
        <begin position="121"/>
        <end position="241"/>
    </location>
</feature>
<dbReference type="GO" id="GO:0009360">
    <property type="term" value="C:DNA polymerase III complex"/>
    <property type="evidence" value="ECO:0007669"/>
    <property type="project" value="InterPro"/>
</dbReference>
<dbReference type="InterPro" id="IPR001001">
    <property type="entry name" value="DNA_polIII_beta"/>
</dbReference>
<accession>E1YI04</accession>
<comment type="subunit">
    <text evidence="10">Forms a ring-shaped head-to-tail homodimer around DNA.</text>
</comment>
<dbReference type="Pfam" id="PF02768">
    <property type="entry name" value="DNA_pol3_beta_3"/>
    <property type="match status" value="1"/>
</dbReference>
<dbReference type="CDD" id="cd00140">
    <property type="entry name" value="beta_clamp"/>
    <property type="match status" value="1"/>
</dbReference>
<reference evidence="14" key="1">
    <citation type="journal article" date="2011" name="Environ. Microbiol.">
        <title>Genomic insights into the metabolic potential of the polycyclic aromatic hydrocarbon degrading sulfate-reducing Deltaproteobacterium N47.</title>
        <authorList>
            <person name="Bergmann F."/>
            <person name="Selesi D."/>
            <person name="Weinmaier T."/>
            <person name="Tischler P."/>
            <person name="Rattei T."/>
            <person name="Meckenstock R.U."/>
        </authorList>
    </citation>
    <scope>NUCLEOTIDE SEQUENCE</scope>
</reference>
<comment type="function">
    <text evidence="10">Confers DNA tethering and processivity to DNA polymerases and other proteins. Acts as a clamp, forming a ring around DNA (a reaction catalyzed by the clamp-loading complex) which diffuses in an ATP-independent manner freely and bidirectionally along dsDNA. Initially characterized for its ability to contact the catalytic subunit of DNA polymerase III (Pol III), a complex, multichain enzyme responsible for most of the replicative synthesis in bacteria; Pol III exhibits 3'-5' exonuclease proofreading activity. The beta chain is required for initiation of replication as well as for processivity of DNA replication.</text>
</comment>
<comment type="similarity">
    <text evidence="2 10">Belongs to the beta sliding clamp family.</text>
</comment>
<dbReference type="InterPro" id="IPR022635">
    <property type="entry name" value="DNA_polIII_beta_C"/>
</dbReference>
<dbReference type="GO" id="GO:0003677">
    <property type="term" value="F:DNA binding"/>
    <property type="evidence" value="ECO:0007669"/>
    <property type="project" value="UniProtKB-UniRule"/>
</dbReference>
<dbReference type="EMBL" id="FR695874">
    <property type="protein sequence ID" value="CBX30273.1"/>
    <property type="molecule type" value="Genomic_DNA"/>
</dbReference>
<dbReference type="Gene3D" id="3.70.10.10">
    <property type="match status" value="1"/>
</dbReference>
<dbReference type="GO" id="GO:0005737">
    <property type="term" value="C:cytoplasm"/>
    <property type="evidence" value="ECO:0007669"/>
    <property type="project" value="UniProtKB-SubCell"/>
</dbReference>
<dbReference type="PANTHER" id="PTHR30478">
    <property type="entry name" value="DNA POLYMERASE III SUBUNIT BETA"/>
    <property type="match status" value="1"/>
</dbReference>
<keyword evidence="7 10" id="KW-0235">DNA replication</keyword>
<evidence type="ECO:0000256" key="9">
    <source>
        <dbReference type="ARBA" id="ARBA00023125"/>
    </source>
</evidence>
<dbReference type="AlphaFoldDB" id="E1YI04"/>
<evidence type="ECO:0000256" key="6">
    <source>
        <dbReference type="ARBA" id="ARBA00022695"/>
    </source>
</evidence>
<organism evidence="14">
    <name type="scientific">uncultured Desulfobacterium sp</name>
    <dbReference type="NCBI Taxonomy" id="201089"/>
    <lineage>
        <taxon>Bacteria</taxon>
        <taxon>Pseudomonadati</taxon>
        <taxon>Thermodesulfobacteriota</taxon>
        <taxon>Desulfobacteria</taxon>
        <taxon>Desulfobacterales</taxon>
        <taxon>Desulfobacteriaceae</taxon>
        <taxon>Desulfobacterium</taxon>
        <taxon>environmental samples</taxon>
    </lineage>
</organism>
<evidence type="ECO:0000256" key="1">
    <source>
        <dbReference type="ARBA" id="ARBA00004496"/>
    </source>
</evidence>
<evidence type="ECO:0000313" key="14">
    <source>
        <dbReference type="EMBL" id="CBX30273.1"/>
    </source>
</evidence>
<keyword evidence="4 10" id="KW-0963">Cytoplasm</keyword>
<dbReference type="InterPro" id="IPR022634">
    <property type="entry name" value="DNA_polIII_beta_N"/>
</dbReference>
<dbReference type="InterPro" id="IPR022637">
    <property type="entry name" value="DNA_polIII_beta_cen"/>
</dbReference>
<dbReference type="Pfam" id="PF00712">
    <property type="entry name" value="DNA_pol3_beta"/>
    <property type="match status" value="1"/>
</dbReference>
<keyword evidence="6 10" id="KW-0548">Nucleotidyltransferase</keyword>
<proteinExistence type="inferred from homology"/>
<feature type="domain" description="DNA polymerase III beta sliding clamp C-terminal" evidence="13">
    <location>
        <begin position="245"/>
        <end position="363"/>
    </location>
</feature>
<sequence length="364" mass="41579">MSDVLSKLQTIAGRKTNLAITTAVLIRATDSGINISSTDMETGFTGFYSAEVEREGAIAINAKMLFEIIKDFPNEEIYINEIDNLWIEILNQNNVEYKMAGMNPDDFPGIPDVENITYFDIKASVFKDMIEKTIFITGITEEKRPHINGVYLEKILEDGINKLRLVSTDGSRLAKVDCEYENALELSEEPGIIISKKGLSDLNKFLDTNKNIKIGYNNSNFVLKKENETVIIRLLEGNFPEYKYIIDKKEAFSITIERQKLLMMLKRMSIFTSDNFKGVIFNFDKEKLLVSSTNPDLGESKEEMIINYDFDPLEIAFNVRYFIDTLNVIKDDNVIIMLINEKSPCLVEAENNKNFLSVIMPMRI</sequence>
<evidence type="ECO:0000256" key="2">
    <source>
        <dbReference type="ARBA" id="ARBA00010752"/>
    </source>
</evidence>
<comment type="subcellular location">
    <subcellularLocation>
        <location evidence="1 10">Cytoplasm</location>
    </subcellularLocation>
</comment>
<dbReference type="GO" id="GO:0008408">
    <property type="term" value="F:3'-5' exonuclease activity"/>
    <property type="evidence" value="ECO:0007669"/>
    <property type="project" value="InterPro"/>
</dbReference>
<dbReference type="NCBIfam" id="TIGR00663">
    <property type="entry name" value="dnan"/>
    <property type="match status" value="1"/>
</dbReference>